<feature type="active site" description="Charge relay system" evidence="5">
    <location>
        <position position="417"/>
    </location>
</feature>
<keyword evidence="3 4" id="KW-0443">Lipid metabolism</keyword>
<protein>
    <recommendedName>
        <fullName evidence="4">Putative phospholipase</fullName>
        <ecNumber evidence="4">3.1.1.47</ecNumber>
    </recommendedName>
</protein>
<keyword evidence="1 4" id="KW-0378">Hydrolase</keyword>
<organism evidence="7 8">
    <name type="scientific">Podospora aff. communis PSN243</name>
    <dbReference type="NCBI Taxonomy" id="3040156"/>
    <lineage>
        <taxon>Eukaryota</taxon>
        <taxon>Fungi</taxon>
        <taxon>Dikarya</taxon>
        <taxon>Ascomycota</taxon>
        <taxon>Pezizomycotina</taxon>
        <taxon>Sordariomycetes</taxon>
        <taxon>Sordariomycetidae</taxon>
        <taxon>Sordariales</taxon>
        <taxon>Podosporaceae</taxon>
        <taxon>Podospora</taxon>
    </lineage>
</organism>
<evidence type="ECO:0000256" key="6">
    <source>
        <dbReference type="SAM" id="MobiDB-lite"/>
    </source>
</evidence>
<feature type="compositionally biased region" description="Basic and acidic residues" evidence="6">
    <location>
        <begin position="513"/>
        <end position="537"/>
    </location>
</feature>
<dbReference type="PIRSF" id="PIRSF018169">
    <property type="entry name" value="PAF_acetylhydrolase"/>
    <property type="match status" value="1"/>
</dbReference>
<keyword evidence="2 4" id="KW-0442">Lipid degradation</keyword>
<feature type="active site" description="Charge relay system" evidence="5">
    <location>
        <position position="326"/>
    </location>
</feature>
<reference evidence="7" key="2">
    <citation type="submission" date="2023-05" db="EMBL/GenBank/DDBJ databases">
        <authorList>
            <consortium name="Lawrence Berkeley National Laboratory"/>
            <person name="Steindorff A."/>
            <person name="Hensen N."/>
            <person name="Bonometti L."/>
            <person name="Westerberg I."/>
            <person name="Brannstrom I.O."/>
            <person name="Guillou S."/>
            <person name="Cros-Aarteil S."/>
            <person name="Calhoun S."/>
            <person name="Haridas S."/>
            <person name="Kuo A."/>
            <person name="Mondo S."/>
            <person name="Pangilinan J."/>
            <person name="Riley R."/>
            <person name="Labutti K."/>
            <person name="Andreopoulos B."/>
            <person name="Lipzen A."/>
            <person name="Chen C."/>
            <person name="Yanf M."/>
            <person name="Daum C."/>
            <person name="Ng V."/>
            <person name="Clum A."/>
            <person name="Ohm R."/>
            <person name="Martin F."/>
            <person name="Silar P."/>
            <person name="Natvig D."/>
            <person name="Lalanne C."/>
            <person name="Gautier V."/>
            <person name="Ament-Velasquez S.L."/>
            <person name="Kruys A."/>
            <person name="Hutchinson M.I."/>
            <person name="Powell A.J."/>
            <person name="Barry K."/>
            <person name="Miller A.N."/>
            <person name="Grigoriev I.V."/>
            <person name="Debuchy R."/>
            <person name="Gladieux P."/>
            <person name="Thoren M.H."/>
            <person name="Johannesson H."/>
        </authorList>
    </citation>
    <scope>NUCLEOTIDE SEQUENCE</scope>
    <source>
        <strain evidence="7">PSN243</strain>
    </source>
</reference>
<dbReference type="Pfam" id="PF03403">
    <property type="entry name" value="PAF-AH_p_II"/>
    <property type="match status" value="1"/>
</dbReference>
<evidence type="ECO:0000313" key="8">
    <source>
        <dbReference type="Proteomes" id="UP001321760"/>
    </source>
</evidence>
<name>A0AAV9GX96_9PEZI</name>
<evidence type="ECO:0000256" key="1">
    <source>
        <dbReference type="ARBA" id="ARBA00022801"/>
    </source>
</evidence>
<comment type="catalytic activity">
    <reaction evidence="4">
        <text>a 1-O-alkyl-2-acetyl-sn-glycero-3-phosphocholine + H2O = a 1-O-alkyl-sn-glycero-3-phosphocholine + acetate + H(+)</text>
        <dbReference type="Rhea" id="RHEA:17777"/>
        <dbReference type="ChEBI" id="CHEBI:15377"/>
        <dbReference type="ChEBI" id="CHEBI:15378"/>
        <dbReference type="ChEBI" id="CHEBI:30089"/>
        <dbReference type="ChEBI" id="CHEBI:30909"/>
        <dbReference type="ChEBI" id="CHEBI:36707"/>
        <dbReference type="EC" id="3.1.1.47"/>
    </reaction>
</comment>
<dbReference type="PANTHER" id="PTHR10272">
    <property type="entry name" value="PLATELET-ACTIVATING FACTOR ACETYLHYDROLASE"/>
    <property type="match status" value="1"/>
</dbReference>
<dbReference type="InterPro" id="IPR016715">
    <property type="entry name" value="PAF_acetylhydro_eukaryote"/>
</dbReference>
<evidence type="ECO:0000256" key="5">
    <source>
        <dbReference type="PIRSR" id="PIRSR018169-1"/>
    </source>
</evidence>
<evidence type="ECO:0000256" key="2">
    <source>
        <dbReference type="ARBA" id="ARBA00022963"/>
    </source>
</evidence>
<gene>
    <name evidence="7" type="ORF">QBC34DRAFT_216174</name>
</gene>
<dbReference type="GO" id="GO:0003847">
    <property type="term" value="F:1-alkyl-2-acetylglycerophosphocholine esterase activity"/>
    <property type="evidence" value="ECO:0007669"/>
    <property type="project" value="UniProtKB-UniRule"/>
</dbReference>
<evidence type="ECO:0000256" key="3">
    <source>
        <dbReference type="ARBA" id="ARBA00023098"/>
    </source>
</evidence>
<sequence length="566" mass="62251">MAAPSSGSFFSRLNPVPAFPAYTGPHKVGTIDVEIPVSELESPSPAPEGTSDVYTVQFRIFYPAVPESSGKSIPWLPSPQRLHVAAYAQFLGAGTKLASALSFLPRHLHYASIPVHKNATALRPTPESSPRWPTVIFSHGLGGNRNAYSHLAGSLASHGVVVVCPEHRDGSAALSLIRDPQSQDRYSVRNTRREVGYRSLPHVPNRDTWEARDKQIRIRLWELGLGFEAICGIDSGNKRLLQSNMNKSTPETALSQLAGLLDVREPGRTIFAGHSFGAASIVQLLKSTYYADHPKIRAMASPYFAPTRESNIRKQITERNPTMLLDMWCLPLISKTADPLFNLPLPIYADTPSAPGGKALLAVESDQFFKWKENLELKARIYSPKPSARVVSSDMFKRPSGDRFPEPNFFYVKNSAHLNQSDFGILFPWLTKRVFGAEQPERCLRLNMRAQLQFFRNNGYAVSPTSSGDLVDDGAEVKETVDNDTAILDPKGIVDSWGCVRVVGLGAKAGPTEVERLADTRDESEERRADEGEREMAGEMEPSRGTPGAEKVLETVESAVENGTKA</sequence>
<dbReference type="Gene3D" id="3.40.50.1820">
    <property type="entry name" value="alpha/beta hydrolase"/>
    <property type="match status" value="1"/>
</dbReference>
<keyword evidence="8" id="KW-1185">Reference proteome</keyword>
<dbReference type="EMBL" id="MU865921">
    <property type="protein sequence ID" value="KAK4453071.1"/>
    <property type="molecule type" value="Genomic_DNA"/>
</dbReference>
<feature type="active site" description="Nucleophile" evidence="5">
    <location>
        <position position="275"/>
    </location>
</feature>
<reference evidence="7" key="1">
    <citation type="journal article" date="2023" name="Mol. Phylogenet. Evol.">
        <title>Genome-scale phylogeny and comparative genomics of the fungal order Sordariales.</title>
        <authorList>
            <person name="Hensen N."/>
            <person name="Bonometti L."/>
            <person name="Westerberg I."/>
            <person name="Brannstrom I.O."/>
            <person name="Guillou S."/>
            <person name="Cros-Aarteil S."/>
            <person name="Calhoun S."/>
            <person name="Haridas S."/>
            <person name="Kuo A."/>
            <person name="Mondo S."/>
            <person name="Pangilinan J."/>
            <person name="Riley R."/>
            <person name="LaButti K."/>
            <person name="Andreopoulos B."/>
            <person name="Lipzen A."/>
            <person name="Chen C."/>
            <person name="Yan M."/>
            <person name="Daum C."/>
            <person name="Ng V."/>
            <person name="Clum A."/>
            <person name="Steindorff A."/>
            <person name="Ohm R.A."/>
            <person name="Martin F."/>
            <person name="Silar P."/>
            <person name="Natvig D.O."/>
            <person name="Lalanne C."/>
            <person name="Gautier V."/>
            <person name="Ament-Velasquez S.L."/>
            <person name="Kruys A."/>
            <person name="Hutchinson M.I."/>
            <person name="Powell A.J."/>
            <person name="Barry K."/>
            <person name="Miller A.N."/>
            <person name="Grigoriev I.V."/>
            <person name="Debuchy R."/>
            <person name="Gladieux P."/>
            <person name="Hiltunen Thoren M."/>
            <person name="Johannesson H."/>
        </authorList>
    </citation>
    <scope>NUCLEOTIDE SEQUENCE</scope>
    <source>
        <strain evidence="7">PSN243</strain>
    </source>
</reference>
<dbReference type="EC" id="3.1.1.47" evidence="4"/>
<dbReference type="AlphaFoldDB" id="A0AAV9GX96"/>
<comment type="similarity">
    <text evidence="4">Belongs to the serine esterase family.</text>
</comment>
<comment type="caution">
    <text evidence="7">The sequence shown here is derived from an EMBL/GenBank/DDBJ whole genome shotgun (WGS) entry which is preliminary data.</text>
</comment>
<feature type="region of interest" description="Disordered" evidence="6">
    <location>
        <begin position="513"/>
        <end position="551"/>
    </location>
</feature>
<proteinExistence type="inferred from homology"/>
<evidence type="ECO:0000256" key="4">
    <source>
        <dbReference type="PIRNR" id="PIRNR018169"/>
    </source>
</evidence>
<dbReference type="InterPro" id="IPR029058">
    <property type="entry name" value="AB_hydrolase_fold"/>
</dbReference>
<evidence type="ECO:0000313" key="7">
    <source>
        <dbReference type="EMBL" id="KAK4453071.1"/>
    </source>
</evidence>
<dbReference type="GO" id="GO:0016042">
    <property type="term" value="P:lipid catabolic process"/>
    <property type="evidence" value="ECO:0007669"/>
    <property type="project" value="UniProtKB-KW"/>
</dbReference>
<dbReference type="SUPFAM" id="SSF53474">
    <property type="entry name" value="alpha/beta-Hydrolases"/>
    <property type="match status" value="1"/>
</dbReference>
<accession>A0AAV9GX96</accession>
<dbReference type="Proteomes" id="UP001321760">
    <property type="component" value="Unassembled WGS sequence"/>
</dbReference>
<dbReference type="PANTHER" id="PTHR10272:SF7">
    <property type="entry name" value="PHOSPHOLIPASE-RELATED"/>
    <property type="match status" value="1"/>
</dbReference>